<dbReference type="EMBL" id="CAKKLH010000323">
    <property type="protein sequence ID" value="CAH0112164.1"/>
    <property type="molecule type" value="Genomic_DNA"/>
</dbReference>
<dbReference type="PANTHER" id="PTHR14191">
    <property type="entry name" value="PDZ DOMAIN CONTAINING PROTEIN"/>
    <property type="match status" value="1"/>
</dbReference>
<feature type="compositionally biased region" description="Polar residues" evidence="2">
    <location>
        <begin position="110"/>
        <end position="122"/>
    </location>
</feature>
<gene>
    <name evidence="4" type="ORF">DGAL_LOCUS15876</name>
</gene>
<reference evidence="4" key="1">
    <citation type="submission" date="2021-11" db="EMBL/GenBank/DDBJ databases">
        <authorList>
            <person name="Schell T."/>
        </authorList>
    </citation>
    <scope>NUCLEOTIDE SEQUENCE</scope>
    <source>
        <strain evidence="4">M5</strain>
    </source>
</reference>
<evidence type="ECO:0000313" key="5">
    <source>
        <dbReference type="Proteomes" id="UP000789390"/>
    </source>
</evidence>
<organism evidence="4 5">
    <name type="scientific">Daphnia galeata</name>
    <dbReference type="NCBI Taxonomy" id="27404"/>
    <lineage>
        <taxon>Eukaryota</taxon>
        <taxon>Metazoa</taxon>
        <taxon>Ecdysozoa</taxon>
        <taxon>Arthropoda</taxon>
        <taxon>Crustacea</taxon>
        <taxon>Branchiopoda</taxon>
        <taxon>Diplostraca</taxon>
        <taxon>Cladocera</taxon>
        <taxon>Anomopoda</taxon>
        <taxon>Daphniidae</taxon>
        <taxon>Daphnia</taxon>
    </lineage>
</organism>
<comment type="caution">
    <text evidence="4">The sequence shown here is derived from an EMBL/GenBank/DDBJ whole genome shotgun (WGS) entry which is preliminary data.</text>
</comment>
<sequence>MDAIPPDAPAPRLCHVIKRPDFEGFGFNLFAGKVKTGQFIGKVDAGSPAEDAGLKPGDRIVEVNGVHIGNENHKQVVQRIKLRPNETELLVVDDETDEYYANRGLTIKSTNPNVIRQSSSPSDPEPVRKISSSSSESESEQQIQAARLQQQQQQQQAYVQTNGQRRKSSSSEGEDWSNAPAPRLCHVIKWNESDGFGFHLLADKKRKGQFIGKVDVGSAAEAAGLKLNDRIVEVNGHNVVEETHKQVVQRIKAVANETKLLVIDPQGQLYYAERNIIITSSMPNVQKMRTPATQPQRINNRPDNLKLVVTTATAITESGQTNGSSMAPPITKSSLKRVSSAPAPRLCHIIKWKQDAGYGFHLLADKKRVGHFIGKVDPNTPASAAGLKVSDRIIEVNGHNVVNETHKQIVERIKAVSYETKLLVLDPEADLYYRERDIMVSSSQSNVVFIKTPAAPRARNESSDDDDEDYGVKLRSKGSRSPASRSSVSPLASPTSPTRPLSMATIAAAANSGLNLNMSAAQLRARLAAQKKYDPKREAMDLRRKHEIIQTM</sequence>
<dbReference type="InterPro" id="IPR051067">
    <property type="entry name" value="NHER"/>
</dbReference>
<feature type="domain" description="PDZ" evidence="3">
    <location>
        <begin position="184"/>
        <end position="266"/>
    </location>
</feature>
<dbReference type="InterPro" id="IPR001478">
    <property type="entry name" value="PDZ"/>
</dbReference>
<name>A0A8J2WMS7_9CRUS</name>
<dbReference type="AlphaFoldDB" id="A0A8J2WMS7"/>
<dbReference type="GO" id="GO:0016324">
    <property type="term" value="C:apical plasma membrane"/>
    <property type="evidence" value="ECO:0007669"/>
    <property type="project" value="TreeGrafter"/>
</dbReference>
<feature type="region of interest" description="Disordered" evidence="2">
    <location>
        <begin position="110"/>
        <end position="178"/>
    </location>
</feature>
<evidence type="ECO:0000256" key="2">
    <source>
        <dbReference type="SAM" id="MobiDB-lite"/>
    </source>
</evidence>
<dbReference type="PANTHER" id="PTHR14191:SF28">
    <property type="entry name" value="GH04176P-RELATED"/>
    <property type="match status" value="1"/>
</dbReference>
<evidence type="ECO:0000259" key="3">
    <source>
        <dbReference type="PROSITE" id="PS50106"/>
    </source>
</evidence>
<dbReference type="Gene3D" id="2.30.42.10">
    <property type="match status" value="3"/>
</dbReference>
<dbReference type="PROSITE" id="PS50106">
    <property type="entry name" value="PDZ"/>
    <property type="match status" value="3"/>
</dbReference>
<feature type="domain" description="PDZ" evidence="3">
    <location>
        <begin position="346"/>
        <end position="428"/>
    </location>
</feature>
<accession>A0A8J2WMS7</accession>
<evidence type="ECO:0000256" key="1">
    <source>
        <dbReference type="ARBA" id="ARBA00022737"/>
    </source>
</evidence>
<dbReference type="InterPro" id="IPR036034">
    <property type="entry name" value="PDZ_sf"/>
</dbReference>
<dbReference type="SUPFAM" id="SSF50156">
    <property type="entry name" value="PDZ domain-like"/>
    <property type="match status" value="3"/>
</dbReference>
<dbReference type="SMART" id="SM00228">
    <property type="entry name" value="PDZ"/>
    <property type="match status" value="3"/>
</dbReference>
<dbReference type="Proteomes" id="UP000789390">
    <property type="component" value="Unassembled WGS sequence"/>
</dbReference>
<dbReference type="OrthoDB" id="10007415at2759"/>
<evidence type="ECO:0000313" key="4">
    <source>
        <dbReference type="EMBL" id="CAH0112164.1"/>
    </source>
</evidence>
<dbReference type="CDD" id="cd06768">
    <property type="entry name" value="PDZ_NHERF-like"/>
    <property type="match status" value="3"/>
</dbReference>
<feature type="region of interest" description="Disordered" evidence="2">
    <location>
        <begin position="454"/>
        <end position="499"/>
    </location>
</feature>
<keyword evidence="1" id="KW-0677">Repeat</keyword>
<protein>
    <recommendedName>
        <fullName evidence="3">PDZ domain-containing protein</fullName>
    </recommendedName>
</protein>
<proteinExistence type="predicted"/>
<feature type="compositionally biased region" description="Low complexity" evidence="2">
    <location>
        <begin position="131"/>
        <end position="163"/>
    </location>
</feature>
<keyword evidence="5" id="KW-1185">Reference proteome</keyword>
<dbReference type="Pfam" id="PF00595">
    <property type="entry name" value="PDZ"/>
    <property type="match status" value="3"/>
</dbReference>
<dbReference type="GO" id="GO:0072659">
    <property type="term" value="P:protein localization to plasma membrane"/>
    <property type="evidence" value="ECO:0007669"/>
    <property type="project" value="TreeGrafter"/>
</dbReference>
<feature type="domain" description="PDZ" evidence="3">
    <location>
        <begin position="13"/>
        <end position="95"/>
    </location>
</feature>
<feature type="compositionally biased region" description="Low complexity" evidence="2">
    <location>
        <begin position="479"/>
        <end position="498"/>
    </location>
</feature>
<dbReference type="GO" id="GO:0043495">
    <property type="term" value="F:protein-membrane adaptor activity"/>
    <property type="evidence" value="ECO:0007669"/>
    <property type="project" value="TreeGrafter"/>
</dbReference>